<keyword evidence="5" id="KW-0804">Transcription</keyword>
<dbReference type="InterPro" id="IPR005119">
    <property type="entry name" value="LysR_subst-bd"/>
</dbReference>
<dbReference type="PANTHER" id="PTHR30427:SF1">
    <property type="entry name" value="TRANSCRIPTIONAL ACTIVATOR PROTEIN LYSR"/>
    <property type="match status" value="1"/>
</dbReference>
<keyword evidence="4" id="KW-0010">Activator</keyword>
<evidence type="ECO:0000256" key="4">
    <source>
        <dbReference type="ARBA" id="ARBA00023159"/>
    </source>
</evidence>
<evidence type="ECO:0000259" key="6">
    <source>
        <dbReference type="PROSITE" id="PS50931"/>
    </source>
</evidence>
<dbReference type="Gene3D" id="1.10.10.10">
    <property type="entry name" value="Winged helix-like DNA-binding domain superfamily/Winged helix DNA-binding domain"/>
    <property type="match status" value="1"/>
</dbReference>
<evidence type="ECO:0000313" key="7">
    <source>
        <dbReference type="EMBL" id="MFB9948983.1"/>
    </source>
</evidence>
<evidence type="ECO:0000256" key="5">
    <source>
        <dbReference type="ARBA" id="ARBA00023163"/>
    </source>
</evidence>
<dbReference type="Proteomes" id="UP001589692">
    <property type="component" value="Unassembled WGS sequence"/>
</dbReference>
<name>A0ABV6AI16_9HYPH</name>
<dbReference type="PRINTS" id="PR00039">
    <property type="entry name" value="HTHLYSR"/>
</dbReference>
<evidence type="ECO:0000313" key="8">
    <source>
        <dbReference type="Proteomes" id="UP001589692"/>
    </source>
</evidence>
<dbReference type="RefSeq" id="WP_377259272.1">
    <property type="nucleotide sequence ID" value="NZ_JBHMAA010000011.1"/>
</dbReference>
<comment type="caution">
    <text evidence="7">The sequence shown here is derived from an EMBL/GenBank/DDBJ whole genome shotgun (WGS) entry which is preliminary data.</text>
</comment>
<dbReference type="Pfam" id="PF03466">
    <property type="entry name" value="LysR_substrate"/>
    <property type="match status" value="1"/>
</dbReference>
<gene>
    <name evidence="7" type="ORF">ACFFP0_09000</name>
</gene>
<keyword evidence="3" id="KW-0238">DNA-binding</keyword>
<proteinExistence type="inferred from homology"/>
<dbReference type="SUPFAM" id="SSF53850">
    <property type="entry name" value="Periplasmic binding protein-like II"/>
    <property type="match status" value="1"/>
</dbReference>
<dbReference type="Pfam" id="PF00126">
    <property type="entry name" value="HTH_1"/>
    <property type="match status" value="1"/>
</dbReference>
<dbReference type="InterPro" id="IPR036390">
    <property type="entry name" value="WH_DNA-bd_sf"/>
</dbReference>
<keyword evidence="8" id="KW-1185">Reference proteome</keyword>
<dbReference type="SUPFAM" id="SSF46785">
    <property type="entry name" value="Winged helix' DNA-binding domain"/>
    <property type="match status" value="1"/>
</dbReference>
<evidence type="ECO:0000256" key="1">
    <source>
        <dbReference type="ARBA" id="ARBA00009437"/>
    </source>
</evidence>
<dbReference type="InterPro" id="IPR036388">
    <property type="entry name" value="WH-like_DNA-bd_sf"/>
</dbReference>
<accession>A0ABV6AI16</accession>
<sequence>MRQVEAFKAVVEHGTVSLAASALHVSQPSLSKLIANLARQTGLKLFERQKGRLILTDRGRRLYSEVERIFVGLDQLGRAVSELRREEAEVLRVGVVPALSGLLLLKAVQDYARLRPGVRLSILIRESHLLVDRIENGKLDVLIASRTTEIRGLERTSLMTAPVVCILPEGHALTRHDIITPALLAGENIVSLTDESTLPQRMAEALEAAGHQVSSSIEISFVTGVCRLVEAGLGVSLVHPLVAADSGATLAIRPFEPSIVVDFHIYRTAARRTRPYVEDFITVFEQAASELLSGDLPGVAGNGRATL</sequence>
<dbReference type="EMBL" id="JBHMAA010000011">
    <property type="protein sequence ID" value="MFB9948983.1"/>
    <property type="molecule type" value="Genomic_DNA"/>
</dbReference>
<dbReference type="PANTHER" id="PTHR30427">
    <property type="entry name" value="TRANSCRIPTIONAL ACTIVATOR PROTEIN LYSR"/>
    <property type="match status" value="1"/>
</dbReference>
<comment type="similarity">
    <text evidence="1">Belongs to the LysR transcriptional regulatory family.</text>
</comment>
<keyword evidence="2" id="KW-0805">Transcription regulation</keyword>
<evidence type="ECO:0000256" key="3">
    <source>
        <dbReference type="ARBA" id="ARBA00023125"/>
    </source>
</evidence>
<protein>
    <submittedName>
        <fullName evidence="7">LysR substrate-binding domain-containing protein</fullName>
    </submittedName>
</protein>
<feature type="domain" description="HTH lysR-type" evidence="6">
    <location>
        <begin position="1"/>
        <end position="56"/>
    </location>
</feature>
<dbReference type="Gene3D" id="3.40.190.290">
    <property type="match status" value="1"/>
</dbReference>
<reference evidence="7 8" key="1">
    <citation type="submission" date="2024-09" db="EMBL/GenBank/DDBJ databases">
        <authorList>
            <person name="Sun Q."/>
            <person name="Mori K."/>
        </authorList>
    </citation>
    <scope>NUCLEOTIDE SEQUENCE [LARGE SCALE GENOMIC DNA]</scope>
    <source>
        <strain evidence="7 8">TBRC 4938</strain>
    </source>
</reference>
<dbReference type="PROSITE" id="PS50931">
    <property type="entry name" value="HTH_LYSR"/>
    <property type="match status" value="1"/>
</dbReference>
<dbReference type="InterPro" id="IPR000847">
    <property type="entry name" value="LysR_HTH_N"/>
</dbReference>
<organism evidence="7 8">
    <name type="scientific">Rhizobium puerariae</name>
    <dbReference type="NCBI Taxonomy" id="1585791"/>
    <lineage>
        <taxon>Bacteria</taxon>
        <taxon>Pseudomonadati</taxon>
        <taxon>Pseudomonadota</taxon>
        <taxon>Alphaproteobacteria</taxon>
        <taxon>Hyphomicrobiales</taxon>
        <taxon>Rhizobiaceae</taxon>
        <taxon>Rhizobium/Agrobacterium group</taxon>
        <taxon>Rhizobium</taxon>
    </lineage>
</organism>
<evidence type="ECO:0000256" key="2">
    <source>
        <dbReference type="ARBA" id="ARBA00023015"/>
    </source>
</evidence>